<name>A0A6A6QXQ7_9PEZI</name>
<evidence type="ECO:0000256" key="1">
    <source>
        <dbReference type="SAM" id="MobiDB-lite"/>
    </source>
</evidence>
<dbReference type="Proteomes" id="UP000799750">
    <property type="component" value="Unassembled WGS sequence"/>
</dbReference>
<keyword evidence="3" id="KW-1185">Reference proteome</keyword>
<feature type="region of interest" description="Disordered" evidence="1">
    <location>
        <begin position="405"/>
        <end position="448"/>
    </location>
</feature>
<protein>
    <submittedName>
        <fullName evidence="2">Uncharacterized protein</fullName>
    </submittedName>
</protein>
<feature type="compositionally biased region" description="Basic and acidic residues" evidence="1">
    <location>
        <begin position="277"/>
        <end position="288"/>
    </location>
</feature>
<feature type="compositionally biased region" description="Polar residues" evidence="1">
    <location>
        <begin position="706"/>
        <end position="717"/>
    </location>
</feature>
<feature type="region of interest" description="Disordered" evidence="1">
    <location>
        <begin position="349"/>
        <end position="386"/>
    </location>
</feature>
<evidence type="ECO:0000313" key="2">
    <source>
        <dbReference type="EMBL" id="KAF2497211.1"/>
    </source>
</evidence>
<feature type="compositionally biased region" description="Basic and acidic residues" evidence="1">
    <location>
        <begin position="41"/>
        <end position="99"/>
    </location>
</feature>
<feature type="region of interest" description="Disordered" evidence="1">
    <location>
        <begin position="203"/>
        <end position="230"/>
    </location>
</feature>
<dbReference type="AlphaFoldDB" id="A0A6A6QXQ7"/>
<gene>
    <name evidence="2" type="ORF">BU16DRAFT_581175</name>
</gene>
<feature type="compositionally biased region" description="Basic and acidic residues" evidence="1">
    <location>
        <begin position="18"/>
        <end position="33"/>
    </location>
</feature>
<feature type="compositionally biased region" description="Polar residues" evidence="1">
    <location>
        <begin position="265"/>
        <end position="276"/>
    </location>
</feature>
<organism evidence="2 3">
    <name type="scientific">Lophium mytilinum</name>
    <dbReference type="NCBI Taxonomy" id="390894"/>
    <lineage>
        <taxon>Eukaryota</taxon>
        <taxon>Fungi</taxon>
        <taxon>Dikarya</taxon>
        <taxon>Ascomycota</taxon>
        <taxon>Pezizomycotina</taxon>
        <taxon>Dothideomycetes</taxon>
        <taxon>Pleosporomycetidae</taxon>
        <taxon>Mytilinidiales</taxon>
        <taxon>Mytilinidiaceae</taxon>
        <taxon>Lophium</taxon>
    </lineage>
</organism>
<dbReference type="EMBL" id="MU004187">
    <property type="protein sequence ID" value="KAF2497211.1"/>
    <property type="molecule type" value="Genomic_DNA"/>
</dbReference>
<reference evidence="2" key="1">
    <citation type="journal article" date="2020" name="Stud. Mycol.">
        <title>101 Dothideomycetes genomes: a test case for predicting lifestyles and emergence of pathogens.</title>
        <authorList>
            <person name="Haridas S."/>
            <person name="Albert R."/>
            <person name="Binder M."/>
            <person name="Bloem J."/>
            <person name="Labutti K."/>
            <person name="Salamov A."/>
            <person name="Andreopoulos B."/>
            <person name="Baker S."/>
            <person name="Barry K."/>
            <person name="Bills G."/>
            <person name="Bluhm B."/>
            <person name="Cannon C."/>
            <person name="Castanera R."/>
            <person name="Culley D."/>
            <person name="Daum C."/>
            <person name="Ezra D."/>
            <person name="Gonzalez J."/>
            <person name="Henrissat B."/>
            <person name="Kuo A."/>
            <person name="Liang C."/>
            <person name="Lipzen A."/>
            <person name="Lutzoni F."/>
            <person name="Magnuson J."/>
            <person name="Mondo S."/>
            <person name="Nolan M."/>
            <person name="Ohm R."/>
            <person name="Pangilinan J."/>
            <person name="Park H.-J."/>
            <person name="Ramirez L."/>
            <person name="Alfaro M."/>
            <person name="Sun H."/>
            <person name="Tritt A."/>
            <person name="Yoshinaga Y."/>
            <person name="Zwiers L.-H."/>
            <person name="Turgeon B."/>
            <person name="Goodwin S."/>
            <person name="Spatafora J."/>
            <person name="Crous P."/>
            <person name="Grigoriev I."/>
        </authorList>
    </citation>
    <scope>NUCLEOTIDE SEQUENCE</scope>
    <source>
        <strain evidence="2">CBS 269.34</strain>
    </source>
</reference>
<feature type="region of interest" description="Disordered" evidence="1">
    <location>
        <begin position="660"/>
        <end position="717"/>
    </location>
</feature>
<feature type="compositionally biased region" description="Polar residues" evidence="1">
    <location>
        <begin position="360"/>
        <end position="383"/>
    </location>
</feature>
<feature type="region of interest" description="Disordered" evidence="1">
    <location>
        <begin position="254"/>
        <end position="292"/>
    </location>
</feature>
<sequence length="717" mass="78835">MAGIKNAQKPPKTLNAKQEAKKQKKAKMEEDKALAQAVNAAEKERKMIEQQAREAALKAEKEKRAAEKKLRKRNVQDRLQGKPIEAKSDDFATAQEEGKLEDLDSDQLLELTDQRVTAIQTYSKRRALQDATRSLFGKTPAHCKEALRIKAMSGESSSVGSQSALSSAIVSPCFASAQKKLQAASTFGPAAFTFRAPASLTFKSNKPTSSSSSMEELTEPPIISSTSLKSEATDSPAEKWFLGPIWQSAPDVVFGQKQSSEETAHSGSITEGSSATDRSDQLDDRDIESSVPTQLHVSTKAVLDHNIIEETNIIKSALIASNDVNLAVRSKEAPSEDHHVQISEETAIIPDSREDESLVSFDQPTQNVNEPKSSTEEIPTQSADAPKSNAFLPEFLATLSNLSPVFETPSAAPQDNPAMNDEEESDDEDDSNFTDESSDEDEAYEYESDNDLVDRMENDAEDVNAVEVTENDPLIEEPVEKQSQELAQGTTGALPEKEEVELILPGFIEILSDASFSVDEPSNEPKDIHSEPIDEPLHYMAQEQDEPKNLGNDLPGIEEVLTYGKDFLEWKYLFSLALMLLGVYFLLPKLWNSGIFLWLGSLAVVNICFGEDAASRPGFANSNFDIPENIFGSGRLIDPDRLSIEECNQRLHEYIKAQVAEQQRGRDSGYSSSRSLTPFRSRVKASPRSSTPERILYTARGDTTIDGRNSSTKPSTG</sequence>
<evidence type="ECO:0000313" key="3">
    <source>
        <dbReference type="Proteomes" id="UP000799750"/>
    </source>
</evidence>
<feature type="compositionally biased region" description="Acidic residues" evidence="1">
    <location>
        <begin position="420"/>
        <end position="448"/>
    </location>
</feature>
<accession>A0A6A6QXQ7</accession>
<feature type="region of interest" description="Disordered" evidence="1">
    <location>
        <begin position="1"/>
        <end position="99"/>
    </location>
</feature>
<proteinExistence type="predicted"/>